<dbReference type="InterPro" id="IPR013320">
    <property type="entry name" value="ConA-like_dom_sf"/>
</dbReference>
<evidence type="ECO:0000313" key="1">
    <source>
        <dbReference type="EnsemblMetazoa" id="CLYHEMP019431.1"/>
    </source>
</evidence>
<dbReference type="AlphaFoldDB" id="A0A7M5X9P0"/>
<organism evidence="1 2">
    <name type="scientific">Clytia hemisphaerica</name>
    <dbReference type="NCBI Taxonomy" id="252671"/>
    <lineage>
        <taxon>Eukaryota</taxon>
        <taxon>Metazoa</taxon>
        <taxon>Cnidaria</taxon>
        <taxon>Hydrozoa</taxon>
        <taxon>Hydroidolina</taxon>
        <taxon>Leptothecata</taxon>
        <taxon>Obeliida</taxon>
        <taxon>Clytiidae</taxon>
        <taxon>Clytia</taxon>
    </lineage>
</organism>
<protein>
    <recommendedName>
        <fullName evidence="3">Galectin</fullName>
    </recommendedName>
</protein>
<reference evidence="1" key="1">
    <citation type="submission" date="2021-01" db="UniProtKB">
        <authorList>
            <consortium name="EnsemblMetazoa"/>
        </authorList>
    </citation>
    <scope>IDENTIFICATION</scope>
</reference>
<evidence type="ECO:0000313" key="2">
    <source>
        <dbReference type="Proteomes" id="UP000594262"/>
    </source>
</evidence>
<sequence length="166" mass="19377">MPQIMICEAFRPYEVGFIGQIERLSTEWSLSFEFVARQQPPNWYQLLLLTTNNGWHGEIGGRVPSVYYHDGLVWVFTYLGQSPNKEILRFPVQFNQTYTFDVNHRYVIDGQYRYTIYVDGVLQSSHQHEPAFQLYDVGMYGGNLTWNEPAAMVDVKLSNVKHTNFP</sequence>
<evidence type="ECO:0008006" key="3">
    <source>
        <dbReference type="Google" id="ProtNLM"/>
    </source>
</evidence>
<dbReference type="SUPFAM" id="SSF49899">
    <property type="entry name" value="Concanavalin A-like lectins/glucanases"/>
    <property type="match status" value="1"/>
</dbReference>
<keyword evidence="2" id="KW-1185">Reference proteome</keyword>
<dbReference type="EnsemblMetazoa" id="CLYHEMT019431.1">
    <property type="protein sequence ID" value="CLYHEMP019431.1"/>
    <property type="gene ID" value="CLYHEMG019431"/>
</dbReference>
<dbReference type="Proteomes" id="UP000594262">
    <property type="component" value="Unplaced"/>
</dbReference>
<proteinExistence type="predicted"/>
<accession>A0A7M5X9P0</accession>
<name>A0A7M5X9P0_9CNID</name>